<evidence type="ECO:0000256" key="4">
    <source>
        <dbReference type="ARBA" id="ARBA00022989"/>
    </source>
</evidence>
<reference evidence="7 8" key="1">
    <citation type="submission" date="2009-10" db="EMBL/GenBank/DDBJ databases">
        <title>Complete sequence of Halothiobacillus neapolitanus c2.</title>
        <authorList>
            <consortium name="US DOE Joint Genome Institute"/>
            <person name="Lucas S."/>
            <person name="Copeland A."/>
            <person name="Lapidus A."/>
            <person name="Glavina del Rio T."/>
            <person name="Tice H."/>
            <person name="Bruce D."/>
            <person name="Goodwin L."/>
            <person name="Pitluck S."/>
            <person name="Davenport K."/>
            <person name="Brettin T."/>
            <person name="Detter J.C."/>
            <person name="Han C."/>
            <person name="Tapia R."/>
            <person name="Larimer F."/>
            <person name="Land M."/>
            <person name="Hauser L."/>
            <person name="Kyrpides N."/>
            <person name="Mikhailova N."/>
            <person name="Kerfeld C."/>
            <person name="Cannon G."/>
            <person name="Heinhort S."/>
        </authorList>
    </citation>
    <scope>NUCLEOTIDE SEQUENCE [LARGE SCALE GENOMIC DNA]</scope>
    <source>
        <strain evidence="8">ATCC 23641 / c2</strain>
    </source>
</reference>
<keyword evidence="4 6" id="KW-1133">Transmembrane helix</keyword>
<dbReference type="KEGG" id="hna:Hneap_0121"/>
<evidence type="ECO:0000256" key="5">
    <source>
        <dbReference type="ARBA" id="ARBA00023136"/>
    </source>
</evidence>
<evidence type="ECO:0000256" key="6">
    <source>
        <dbReference type="SAM" id="Phobius"/>
    </source>
</evidence>
<dbReference type="RefSeq" id="WP_012823021.1">
    <property type="nucleotide sequence ID" value="NC_013422.1"/>
</dbReference>
<organism evidence="7 8">
    <name type="scientific">Halothiobacillus neapolitanus (strain ATCC 23641 / DSM 15147 / CIP 104769 / NCIMB 8539 / c2)</name>
    <name type="common">Thiobacillus neapolitanus</name>
    <dbReference type="NCBI Taxonomy" id="555778"/>
    <lineage>
        <taxon>Bacteria</taxon>
        <taxon>Pseudomonadati</taxon>
        <taxon>Pseudomonadota</taxon>
        <taxon>Gammaproteobacteria</taxon>
        <taxon>Chromatiales</taxon>
        <taxon>Halothiobacillaceae</taxon>
        <taxon>Halothiobacillus</taxon>
    </lineage>
</organism>
<dbReference type="Proteomes" id="UP000009102">
    <property type="component" value="Chromosome"/>
</dbReference>
<dbReference type="GO" id="GO:0005886">
    <property type="term" value="C:plasma membrane"/>
    <property type="evidence" value="ECO:0007669"/>
    <property type="project" value="TreeGrafter"/>
</dbReference>
<sequence>MNIETLSAIDLGLAALLVVALGVVQFLMGLGLQRSLVIGTVRMTLQLLLVGLVLKTLFESAHLVWIGLMALVMLALAGYEVSARQKRPIKGWRGYVIGLLSMGVTAAIITLLALIVIISPQPWYTPQYAIPLLGMILGNTMTGIGLALNHLTQTAWSNKSRIEARLLLGQTATQAMADLRTEALRAGLIPTLNMLAAAGLISLPGMMTGQILAGAPPMEAVRYQILIMLLITAATGFGSLLAVHLGARRLFDDRQRLRLERLGQRS</sequence>
<feature type="transmembrane region" description="Helical" evidence="6">
    <location>
        <begin position="94"/>
        <end position="118"/>
    </location>
</feature>
<dbReference type="Pfam" id="PF03649">
    <property type="entry name" value="UPF0014"/>
    <property type="match status" value="1"/>
</dbReference>
<evidence type="ECO:0000256" key="2">
    <source>
        <dbReference type="ARBA" id="ARBA00005268"/>
    </source>
</evidence>
<keyword evidence="5 6" id="KW-0472">Membrane</keyword>
<evidence type="ECO:0008006" key="9">
    <source>
        <dbReference type="Google" id="ProtNLM"/>
    </source>
</evidence>
<keyword evidence="3 6" id="KW-0812">Transmembrane</keyword>
<keyword evidence="8" id="KW-1185">Reference proteome</keyword>
<dbReference type="STRING" id="555778.Hneap_0121"/>
<name>D0KWI8_HALNC</name>
<feature type="transmembrane region" description="Helical" evidence="6">
    <location>
        <begin position="183"/>
        <end position="203"/>
    </location>
</feature>
<feature type="transmembrane region" description="Helical" evidence="6">
    <location>
        <begin position="6"/>
        <end position="24"/>
    </location>
</feature>
<feature type="transmembrane region" description="Helical" evidence="6">
    <location>
        <begin position="130"/>
        <end position="151"/>
    </location>
</feature>
<comment type="subcellular location">
    <subcellularLocation>
        <location evidence="1">Membrane</location>
        <topology evidence="1">Multi-pass membrane protein</topology>
    </subcellularLocation>
</comment>
<protein>
    <recommendedName>
        <fullName evidence="9">Iron export ABC transporter permease subunit FetB</fullName>
    </recommendedName>
</protein>
<evidence type="ECO:0000313" key="8">
    <source>
        <dbReference type="Proteomes" id="UP000009102"/>
    </source>
</evidence>
<gene>
    <name evidence="7" type="ordered locus">Hneap_0121</name>
</gene>
<proteinExistence type="inferred from homology"/>
<comment type="similarity">
    <text evidence="2">Belongs to the UPF0014 family.</text>
</comment>
<dbReference type="eggNOG" id="COG0390">
    <property type="taxonomic scope" value="Bacteria"/>
</dbReference>
<feature type="transmembrane region" description="Helical" evidence="6">
    <location>
        <begin position="63"/>
        <end position="82"/>
    </location>
</feature>
<dbReference type="HOGENOM" id="CLU_076147_1_0_6"/>
<accession>D0KWI8</accession>
<evidence type="ECO:0000256" key="3">
    <source>
        <dbReference type="ARBA" id="ARBA00022692"/>
    </source>
</evidence>
<dbReference type="OrthoDB" id="9791807at2"/>
<evidence type="ECO:0000313" key="7">
    <source>
        <dbReference type="EMBL" id="ACX94985.1"/>
    </source>
</evidence>
<dbReference type="PANTHER" id="PTHR30028">
    <property type="entry name" value="UPF0014 INNER MEMBRANE PROTEIN YBBM-RELATED"/>
    <property type="match status" value="1"/>
</dbReference>
<dbReference type="EMBL" id="CP001801">
    <property type="protein sequence ID" value="ACX94985.1"/>
    <property type="molecule type" value="Genomic_DNA"/>
</dbReference>
<dbReference type="InterPro" id="IPR005226">
    <property type="entry name" value="UPF0014_fam"/>
</dbReference>
<feature type="transmembrane region" description="Helical" evidence="6">
    <location>
        <begin position="223"/>
        <end position="247"/>
    </location>
</feature>
<dbReference type="AlphaFoldDB" id="D0KWI8"/>
<evidence type="ECO:0000256" key="1">
    <source>
        <dbReference type="ARBA" id="ARBA00004141"/>
    </source>
</evidence>
<dbReference type="PANTHER" id="PTHR30028:SF0">
    <property type="entry name" value="PROTEIN ALUMINUM SENSITIVE 3"/>
    <property type="match status" value="1"/>
</dbReference>